<dbReference type="PANTHER" id="PTHR44591:SF3">
    <property type="entry name" value="RESPONSE REGULATORY DOMAIN-CONTAINING PROTEIN"/>
    <property type="match status" value="1"/>
</dbReference>
<organism evidence="4 5">
    <name type="scientific">Granulicella aggregans</name>
    <dbReference type="NCBI Taxonomy" id="474949"/>
    <lineage>
        <taxon>Bacteria</taxon>
        <taxon>Pseudomonadati</taxon>
        <taxon>Acidobacteriota</taxon>
        <taxon>Terriglobia</taxon>
        <taxon>Terriglobales</taxon>
        <taxon>Acidobacteriaceae</taxon>
        <taxon>Granulicella</taxon>
    </lineage>
</organism>
<dbReference type="PROSITE" id="PS50110">
    <property type="entry name" value="RESPONSE_REGULATORY"/>
    <property type="match status" value="1"/>
</dbReference>
<dbReference type="Gene3D" id="3.40.50.2300">
    <property type="match status" value="1"/>
</dbReference>
<dbReference type="AlphaFoldDB" id="A0A7W7ZJY6"/>
<gene>
    <name evidence="4" type="ORF">HDF16_006063</name>
</gene>
<protein>
    <submittedName>
        <fullName evidence="4">CheY-like chemotaxis protein</fullName>
    </submittedName>
</protein>
<dbReference type="SUPFAM" id="SSF52172">
    <property type="entry name" value="CheY-like"/>
    <property type="match status" value="1"/>
</dbReference>
<accession>A0A7W7ZJY6</accession>
<dbReference type="RefSeq" id="WP_184224161.1">
    <property type="nucleotide sequence ID" value="NZ_JACHIP010000036.1"/>
</dbReference>
<dbReference type="InterPro" id="IPR011006">
    <property type="entry name" value="CheY-like_superfamily"/>
</dbReference>
<dbReference type="GO" id="GO:0000160">
    <property type="term" value="P:phosphorelay signal transduction system"/>
    <property type="evidence" value="ECO:0007669"/>
    <property type="project" value="InterPro"/>
</dbReference>
<dbReference type="InterPro" id="IPR050595">
    <property type="entry name" value="Bact_response_regulator"/>
</dbReference>
<evidence type="ECO:0000259" key="3">
    <source>
        <dbReference type="PROSITE" id="PS50110"/>
    </source>
</evidence>
<comment type="caution">
    <text evidence="4">The sequence shown here is derived from an EMBL/GenBank/DDBJ whole genome shotgun (WGS) entry which is preliminary data.</text>
</comment>
<reference evidence="4 5" key="1">
    <citation type="submission" date="2020-08" db="EMBL/GenBank/DDBJ databases">
        <title>Genomic Encyclopedia of Type Strains, Phase IV (KMG-V): Genome sequencing to study the core and pangenomes of soil and plant-associated prokaryotes.</title>
        <authorList>
            <person name="Whitman W."/>
        </authorList>
    </citation>
    <scope>NUCLEOTIDE SEQUENCE [LARGE SCALE GENOMIC DNA]</scope>
    <source>
        <strain evidence="4 5">M8UP14</strain>
    </source>
</reference>
<evidence type="ECO:0000313" key="5">
    <source>
        <dbReference type="Proteomes" id="UP000540989"/>
    </source>
</evidence>
<dbReference type="Pfam" id="PF00072">
    <property type="entry name" value="Response_reg"/>
    <property type="match status" value="1"/>
</dbReference>
<evidence type="ECO:0000256" key="2">
    <source>
        <dbReference type="PROSITE-ProRule" id="PRU00169"/>
    </source>
</evidence>
<dbReference type="Proteomes" id="UP000540989">
    <property type="component" value="Unassembled WGS sequence"/>
</dbReference>
<feature type="domain" description="Response regulatory" evidence="3">
    <location>
        <begin position="9"/>
        <end position="121"/>
    </location>
</feature>
<keyword evidence="1 2" id="KW-0597">Phosphoprotein</keyword>
<keyword evidence="5" id="KW-1185">Reference proteome</keyword>
<dbReference type="EMBL" id="JACHIP010000036">
    <property type="protein sequence ID" value="MBB5061327.1"/>
    <property type="molecule type" value="Genomic_DNA"/>
</dbReference>
<evidence type="ECO:0000313" key="4">
    <source>
        <dbReference type="EMBL" id="MBB5061327.1"/>
    </source>
</evidence>
<dbReference type="InterPro" id="IPR001789">
    <property type="entry name" value="Sig_transdc_resp-reg_receiver"/>
</dbReference>
<evidence type="ECO:0000256" key="1">
    <source>
        <dbReference type="ARBA" id="ARBA00022553"/>
    </source>
</evidence>
<dbReference type="SMART" id="SM00448">
    <property type="entry name" value="REC"/>
    <property type="match status" value="1"/>
</dbReference>
<feature type="modified residue" description="4-aspartylphosphate" evidence="2">
    <location>
        <position position="58"/>
    </location>
</feature>
<name>A0A7W7ZJY6_9BACT</name>
<dbReference type="CDD" id="cd00156">
    <property type="entry name" value="REC"/>
    <property type="match status" value="1"/>
</dbReference>
<sequence length="206" mass="22652">MPPSSFRYRILIVDDEAPLRDIGKLLLEAQGYEVLCAEDGFEGLAALKQALPDLIISDLRMPNMNGFEFLSVVRRRFPIIPVIVISGEFSGVSVPESVLADAFFSKGAYKIPELFERICDLVHELPSRPKTGKPNQAAVWVMNNRGTVAVTCSECLRTFPVAEVARGENEAECDFCSCMVRFEIIGETAIGKVFPAVSVPSVDSHI</sequence>
<dbReference type="PANTHER" id="PTHR44591">
    <property type="entry name" value="STRESS RESPONSE REGULATOR PROTEIN 1"/>
    <property type="match status" value="1"/>
</dbReference>
<proteinExistence type="predicted"/>